<dbReference type="CDD" id="cd06225">
    <property type="entry name" value="HAMP"/>
    <property type="match status" value="1"/>
</dbReference>
<feature type="domain" description="HAMP" evidence="12">
    <location>
        <begin position="155"/>
        <end position="207"/>
    </location>
</feature>
<feature type="transmembrane region" description="Helical" evidence="10">
    <location>
        <begin position="12"/>
        <end position="31"/>
    </location>
</feature>
<keyword evidence="4" id="KW-1003">Cell membrane</keyword>
<dbReference type="InterPro" id="IPR036890">
    <property type="entry name" value="HATPase_C_sf"/>
</dbReference>
<keyword evidence="5" id="KW-0597">Phosphoprotein</keyword>
<comment type="catalytic activity">
    <reaction evidence="1">
        <text>ATP + protein L-histidine = ADP + protein N-phospho-L-histidine.</text>
        <dbReference type="EC" id="2.7.13.3"/>
    </reaction>
</comment>
<dbReference type="EC" id="2.7.13.3" evidence="3"/>
<dbReference type="InterPro" id="IPR036097">
    <property type="entry name" value="HisK_dim/P_sf"/>
</dbReference>
<gene>
    <name evidence="13" type="ORF">SOO65_09655</name>
</gene>
<evidence type="ECO:0000256" key="3">
    <source>
        <dbReference type="ARBA" id="ARBA00012438"/>
    </source>
</evidence>
<evidence type="ECO:0000313" key="14">
    <source>
        <dbReference type="Proteomes" id="UP001324634"/>
    </source>
</evidence>
<dbReference type="InterPro" id="IPR003660">
    <property type="entry name" value="HAMP_dom"/>
</dbReference>
<evidence type="ECO:0000313" key="13">
    <source>
        <dbReference type="EMBL" id="WPU67016.1"/>
    </source>
</evidence>
<dbReference type="Pfam" id="PF02518">
    <property type="entry name" value="HATPase_c"/>
    <property type="match status" value="1"/>
</dbReference>
<evidence type="ECO:0000256" key="1">
    <source>
        <dbReference type="ARBA" id="ARBA00000085"/>
    </source>
</evidence>
<dbReference type="AlphaFoldDB" id="A0AAX4HUV2"/>
<sequence length="406" mass="46332">MKFVKNSLYLKLLAIYSVTFLLLFGLVLVAIKSSRLMSIENSIRFNIQNYAQYLAHDIGAPPDLERAKEIQNKTKLDVVILGKDVAWSNNPHFLKYCEKSKEKRHFRRQVRVENRGYTYIFGGRNLKQPEFAWEIFLPFIAIFSIILFASYRLVKHVMKPIIDMKATASAFGEGKWDARVPLKSQDEFADLGSTMNSMAEKIETHFKNMKDLLLAISHELRSPLTRMRVTTEFIADENVKKSLNEEINHLDRITGMLLERERLSARPDILEKKMTNVSDIIQNVVKKYPETKVVMPIHESIPVDQNRFELALGTLLDNAYKHGKPPVEISLGADQNLIWIEVKDYGQGLPIEHIAKLGEPFFPSSKSAEGFGLGLSLAYSIFKAHGFALTAKKDDGCVFRIEIPRA</sequence>
<evidence type="ECO:0000256" key="8">
    <source>
        <dbReference type="ARBA" id="ARBA00022777"/>
    </source>
</evidence>
<comment type="subcellular location">
    <subcellularLocation>
        <location evidence="2">Cell membrane</location>
        <topology evidence="2">Multi-pass membrane protein</topology>
    </subcellularLocation>
</comment>
<dbReference type="InterPro" id="IPR050980">
    <property type="entry name" value="2C_sensor_his_kinase"/>
</dbReference>
<organism evidence="13 14">
    <name type="scientific">Peredibacter starrii</name>
    <dbReference type="NCBI Taxonomy" id="28202"/>
    <lineage>
        <taxon>Bacteria</taxon>
        <taxon>Pseudomonadati</taxon>
        <taxon>Bdellovibrionota</taxon>
        <taxon>Bacteriovoracia</taxon>
        <taxon>Bacteriovoracales</taxon>
        <taxon>Bacteriovoracaceae</taxon>
        <taxon>Peredibacter</taxon>
    </lineage>
</organism>
<name>A0AAX4HUV2_9BACT</name>
<dbReference type="KEGG" id="psti:SOO65_09655"/>
<dbReference type="GO" id="GO:0005886">
    <property type="term" value="C:plasma membrane"/>
    <property type="evidence" value="ECO:0007669"/>
    <property type="project" value="UniProtKB-SubCell"/>
</dbReference>
<dbReference type="SUPFAM" id="SSF55874">
    <property type="entry name" value="ATPase domain of HSP90 chaperone/DNA topoisomerase II/histidine kinase"/>
    <property type="match status" value="1"/>
</dbReference>
<dbReference type="SMART" id="SM00387">
    <property type="entry name" value="HATPase_c"/>
    <property type="match status" value="1"/>
</dbReference>
<keyword evidence="6" id="KW-0808">Transferase</keyword>
<dbReference type="CDD" id="cd00082">
    <property type="entry name" value="HisKA"/>
    <property type="match status" value="1"/>
</dbReference>
<dbReference type="SUPFAM" id="SSF158472">
    <property type="entry name" value="HAMP domain-like"/>
    <property type="match status" value="1"/>
</dbReference>
<dbReference type="Pfam" id="PF00512">
    <property type="entry name" value="HisKA"/>
    <property type="match status" value="1"/>
</dbReference>
<reference evidence="13 14" key="1">
    <citation type="submission" date="2023-11" db="EMBL/GenBank/DDBJ databases">
        <title>Peredibacter starrii A3.12.</title>
        <authorList>
            <person name="Mitchell R.J."/>
        </authorList>
    </citation>
    <scope>NUCLEOTIDE SEQUENCE [LARGE SCALE GENOMIC DNA]</scope>
    <source>
        <strain evidence="13 14">A3.12</strain>
    </source>
</reference>
<dbReference type="InterPro" id="IPR003594">
    <property type="entry name" value="HATPase_dom"/>
</dbReference>
<dbReference type="SMART" id="SM00388">
    <property type="entry name" value="HisKA"/>
    <property type="match status" value="1"/>
</dbReference>
<dbReference type="PROSITE" id="PS50885">
    <property type="entry name" value="HAMP"/>
    <property type="match status" value="1"/>
</dbReference>
<dbReference type="Proteomes" id="UP001324634">
    <property type="component" value="Chromosome"/>
</dbReference>
<evidence type="ECO:0000256" key="9">
    <source>
        <dbReference type="ARBA" id="ARBA00022840"/>
    </source>
</evidence>
<dbReference type="SUPFAM" id="SSF47384">
    <property type="entry name" value="Homodimeric domain of signal transducing histidine kinase"/>
    <property type="match status" value="1"/>
</dbReference>
<dbReference type="SMART" id="SM00304">
    <property type="entry name" value="HAMP"/>
    <property type="match status" value="1"/>
</dbReference>
<dbReference type="Gene3D" id="3.30.565.10">
    <property type="entry name" value="Histidine kinase-like ATPase, C-terminal domain"/>
    <property type="match status" value="1"/>
</dbReference>
<protein>
    <recommendedName>
        <fullName evidence="3">histidine kinase</fullName>
        <ecNumber evidence="3">2.7.13.3</ecNumber>
    </recommendedName>
</protein>
<dbReference type="PRINTS" id="PR00344">
    <property type="entry name" value="BCTRLSENSOR"/>
</dbReference>
<evidence type="ECO:0000256" key="10">
    <source>
        <dbReference type="SAM" id="Phobius"/>
    </source>
</evidence>
<dbReference type="Gene3D" id="1.10.8.500">
    <property type="entry name" value="HAMP domain in histidine kinase"/>
    <property type="match status" value="1"/>
</dbReference>
<dbReference type="PANTHER" id="PTHR44936">
    <property type="entry name" value="SENSOR PROTEIN CREC"/>
    <property type="match status" value="1"/>
</dbReference>
<keyword evidence="7" id="KW-0547">Nucleotide-binding</keyword>
<feature type="transmembrane region" description="Helical" evidence="10">
    <location>
        <begin position="135"/>
        <end position="154"/>
    </location>
</feature>
<evidence type="ECO:0000256" key="5">
    <source>
        <dbReference type="ARBA" id="ARBA00022553"/>
    </source>
</evidence>
<dbReference type="InterPro" id="IPR005467">
    <property type="entry name" value="His_kinase_dom"/>
</dbReference>
<keyword evidence="9" id="KW-0067">ATP-binding</keyword>
<proteinExistence type="predicted"/>
<keyword evidence="10" id="KW-0472">Membrane</keyword>
<evidence type="ECO:0000256" key="2">
    <source>
        <dbReference type="ARBA" id="ARBA00004651"/>
    </source>
</evidence>
<dbReference type="Gene3D" id="1.10.287.130">
    <property type="match status" value="1"/>
</dbReference>
<dbReference type="Pfam" id="PF00672">
    <property type="entry name" value="HAMP"/>
    <property type="match status" value="1"/>
</dbReference>
<dbReference type="PROSITE" id="PS50109">
    <property type="entry name" value="HIS_KIN"/>
    <property type="match status" value="1"/>
</dbReference>
<dbReference type="EMBL" id="CP139487">
    <property type="protein sequence ID" value="WPU67016.1"/>
    <property type="molecule type" value="Genomic_DNA"/>
</dbReference>
<dbReference type="GO" id="GO:0000155">
    <property type="term" value="F:phosphorelay sensor kinase activity"/>
    <property type="evidence" value="ECO:0007669"/>
    <property type="project" value="InterPro"/>
</dbReference>
<evidence type="ECO:0000259" key="11">
    <source>
        <dbReference type="PROSITE" id="PS50109"/>
    </source>
</evidence>
<keyword evidence="10" id="KW-1133">Transmembrane helix</keyword>
<evidence type="ECO:0000256" key="6">
    <source>
        <dbReference type="ARBA" id="ARBA00022679"/>
    </source>
</evidence>
<keyword evidence="10" id="KW-0812">Transmembrane</keyword>
<evidence type="ECO:0000256" key="4">
    <source>
        <dbReference type="ARBA" id="ARBA00022475"/>
    </source>
</evidence>
<dbReference type="PANTHER" id="PTHR44936:SF10">
    <property type="entry name" value="SENSOR PROTEIN RSTB"/>
    <property type="match status" value="1"/>
</dbReference>
<evidence type="ECO:0000256" key="7">
    <source>
        <dbReference type="ARBA" id="ARBA00022741"/>
    </source>
</evidence>
<dbReference type="GO" id="GO:0005524">
    <property type="term" value="F:ATP binding"/>
    <property type="evidence" value="ECO:0007669"/>
    <property type="project" value="UniProtKB-KW"/>
</dbReference>
<keyword evidence="14" id="KW-1185">Reference proteome</keyword>
<dbReference type="InterPro" id="IPR003661">
    <property type="entry name" value="HisK_dim/P_dom"/>
</dbReference>
<accession>A0AAX4HUV2</accession>
<dbReference type="RefSeq" id="WP_321399790.1">
    <property type="nucleotide sequence ID" value="NZ_CP139487.1"/>
</dbReference>
<keyword evidence="8 13" id="KW-0418">Kinase</keyword>
<dbReference type="InterPro" id="IPR004358">
    <property type="entry name" value="Sig_transdc_His_kin-like_C"/>
</dbReference>
<evidence type="ECO:0000259" key="12">
    <source>
        <dbReference type="PROSITE" id="PS50885"/>
    </source>
</evidence>
<feature type="domain" description="Histidine kinase" evidence="11">
    <location>
        <begin position="215"/>
        <end position="406"/>
    </location>
</feature>